<dbReference type="eggNOG" id="ENOG5032V0P">
    <property type="taxonomic scope" value="Bacteria"/>
</dbReference>
<dbReference type="STRING" id="530564.Psta_1319"/>
<dbReference type="EMBL" id="CP001848">
    <property type="protein sequence ID" value="ADB15996.1"/>
    <property type="molecule type" value="Genomic_DNA"/>
</dbReference>
<feature type="compositionally biased region" description="Basic and acidic residues" evidence="1">
    <location>
        <begin position="327"/>
        <end position="343"/>
    </location>
</feature>
<name>D2QWC1_PIRSD</name>
<feature type="transmembrane region" description="Helical" evidence="2">
    <location>
        <begin position="501"/>
        <end position="524"/>
    </location>
</feature>
<evidence type="ECO:0000313" key="5">
    <source>
        <dbReference type="Proteomes" id="UP000001887"/>
    </source>
</evidence>
<dbReference type="Proteomes" id="UP000001887">
    <property type="component" value="Chromosome"/>
</dbReference>
<evidence type="ECO:0000256" key="3">
    <source>
        <dbReference type="SAM" id="SignalP"/>
    </source>
</evidence>
<keyword evidence="3" id="KW-0732">Signal</keyword>
<keyword evidence="2" id="KW-1133">Transmembrane helix</keyword>
<dbReference type="AlphaFoldDB" id="D2QWC1"/>
<feature type="signal peptide" evidence="3">
    <location>
        <begin position="1"/>
        <end position="35"/>
    </location>
</feature>
<protein>
    <submittedName>
        <fullName evidence="4">Uncharacterized protein</fullName>
    </submittedName>
</protein>
<proteinExistence type="predicted"/>
<keyword evidence="2" id="KW-0812">Transmembrane</keyword>
<dbReference type="HOGENOM" id="CLU_363971_0_0_0"/>
<reference evidence="4 5" key="1">
    <citation type="journal article" date="2009" name="Stand. Genomic Sci.">
        <title>Complete genome sequence of Pirellula staleyi type strain (ATCC 27377).</title>
        <authorList>
            <person name="Clum A."/>
            <person name="Tindall B.J."/>
            <person name="Sikorski J."/>
            <person name="Ivanova N."/>
            <person name="Mavrommatis K."/>
            <person name="Lucas S."/>
            <person name="Glavina del Rio T."/>
            <person name="Nolan M."/>
            <person name="Chen F."/>
            <person name="Tice H."/>
            <person name="Pitluck S."/>
            <person name="Cheng J.F."/>
            <person name="Chertkov O."/>
            <person name="Brettin T."/>
            <person name="Han C."/>
            <person name="Detter J.C."/>
            <person name="Kuske C."/>
            <person name="Bruce D."/>
            <person name="Goodwin L."/>
            <person name="Ovchinikova G."/>
            <person name="Pati A."/>
            <person name="Mikhailova N."/>
            <person name="Chen A."/>
            <person name="Palaniappan K."/>
            <person name="Land M."/>
            <person name="Hauser L."/>
            <person name="Chang Y.J."/>
            <person name="Jeffries C.D."/>
            <person name="Chain P."/>
            <person name="Rohde M."/>
            <person name="Goker M."/>
            <person name="Bristow J."/>
            <person name="Eisen J.A."/>
            <person name="Markowitz V."/>
            <person name="Hugenholtz P."/>
            <person name="Kyrpides N.C."/>
            <person name="Klenk H.P."/>
            <person name="Lapidus A."/>
        </authorList>
    </citation>
    <scope>NUCLEOTIDE SEQUENCE [LARGE SCALE GENOMIC DNA]</scope>
    <source>
        <strain evidence="5">ATCC 27377 / DSM 6068 / ICPB 4128</strain>
    </source>
</reference>
<evidence type="ECO:0000256" key="2">
    <source>
        <dbReference type="SAM" id="Phobius"/>
    </source>
</evidence>
<sequence length="795" mass="87799" precursor="true">MNFHLRQPTWMARGVQVLALLLTLLTTLSPQQAQADTGGVLTLPVVGVKAKTGIRLSLDNRGVDATGYRPYRIKLATLNGLPLTEDRQFRVVISPSYWSGNGTGTQVEQIIEFPEGSLFVEQEVLVPQVSLAYAGSISTYEDGAKCSDLSRDHFNFPRTNNWHWTEATPSVLVIDSDVPPASVRETLVMQFRSSGQRDADRTFELPDVRTLTNLTPDVNARSIIINIDENHRASKLELLAQMSESSRGRFIPPAEVSERWLALSTYDMAIISLPDLKILEAKHPAAFVALRQWVSTGSNLLVYDAGADFDQLPELEKMLKLPAISQQERKDDAEEFPGWREPDSAGNIPESELVKFRNSYTQGGMAMPIPAGGMPGMATPGPMIVPPPTQVITALQKKYGDPPFLLREHGLGSIVVLRKAEAFPGEESLWMYLLGTLGDDQTTWVGRQGMSLHRENGDYWNFLIEGVGSAPVISFALFISLFAIMIGPVNYWFLGQIKRTYLLLITVPLGASVVTLLLFCYALVTDGIGVRSRIRSVTVLCPESGEFSSFSRHAYYAAIAPSKGLVFPSDSAVFPLVNYPVGNFSSGSGSSQVLQGEVQQLRAGFLQSRTLAQFMVTHAGKTECKLIAKREKSGKMLVTNQLQTDLSELVVRDNDGNFYFTKTLAAGESQSIDSMGPTQVRGELVVMGRTHAPMFPNAFSSKQNESLLTYLFPDAMFLGRGRVSWSNTDTMYSRPQQATGMLERRISRVYEPVEQVLKPGEFYAFGDRPPLVPLGVSYAYEQQGSHFLTGRFSEK</sequence>
<gene>
    <name evidence="4" type="ordered locus">Psta_1319</name>
</gene>
<keyword evidence="5" id="KW-1185">Reference proteome</keyword>
<feature type="chain" id="PRO_5003034355" evidence="3">
    <location>
        <begin position="36"/>
        <end position="795"/>
    </location>
</feature>
<organism evidence="4 5">
    <name type="scientific">Pirellula staleyi (strain ATCC 27377 / DSM 6068 / ICPB 4128)</name>
    <name type="common">Pirella staleyi</name>
    <dbReference type="NCBI Taxonomy" id="530564"/>
    <lineage>
        <taxon>Bacteria</taxon>
        <taxon>Pseudomonadati</taxon>
        <taxon>Planctomycetota</taxon>
        <taxon>Planctomycetia</taxon>
        <taxon>Pirellulales</taxon>
        <taxon>Pirellulaceae</taxon>
        <taxon>Pirellula</taxon>
    </lineage>
</organism>
<dbReference type="OrthoDB" id="269524at2"/>
<evidence type="ECO:0000313" key="4">
    <source>
        <dbReference type="EMBL" id="ADB15996.1"/>
    </source>
</evidence>
<keyword evidence="2" id="KW-0472">Membrane</keyword>
<evidence type="ECO:0000256" key="1">
    <source>
        <dbReference type="SAM" id="MobiDB-lite"/>
    </source>
</evidence>
<dbReference type="KEGG" id="psl:Psta_1319"/>
<accession>D2QWC1</accession>
<feature type="region of interest" description="Disordered" evidence="1">
    <location>
        <begin position="326"/>
        <end position="347"/>
    </location>
</feature>
<feature type="transmembrane region" description="Helical" evidence="2">
    <location>
        <begin position="472"/>
        <end position="494"/>
    </location>
</feature>